<gene>
    <name evidence="2" type="ORF">BST17_19355</name>
</gene>
<evidence type="ECO:0000256" key="1">
    <source>
        <dbReference type="SAM" id="SignalP"/>
    </source>
</evidence>
<dbReference type="STRING" id="564198.BST17_19355"/>
<dbReference type="RefSeq" id="WP_083060522.1">
    <property type="nucleotide sequence ID" value="NZ_JACKVM010000008.1"/>
</dbReference>
<dbReference type="EMBL" id="MVHJ01000018">
    <property type="protein sequence ID" value="ORA03274.1"/>
    <property type="molecule type" value="Genomic_DNA"/>
</dbReference>
<name>A0A1W9YT91_MYCBA</name>
<evidence type="ECO:0000313" key="2">
    <source>
        <dbReference type="EMBL" id="ORA03274.1"/>
    </source>
</evidence>
<proteinExistence type="predicted"/>
<keyword evidence="1" id="KW-0732">Signal</keyword>
<sequence>MKKIGLAGIIAGAFTAAVVGLAGPAQAEATVHMLPQAPGGIYYDNDNDYYPWRDQLFPTVKVPQVDTSVRH</sequence>
<dbReference type="OrthoDB" id="4750653at2"/>
<dbReference type="Proteomes" id="UP000192366">
    <property type="component" value="Unassembled WGS sequence"/>
</dbReference>
<accession>A0A1W9YT91</accession>
<organism evidence="2 3">
    <name type="scientific">Mycolicibacterium bacteremicum</name>
    <name type="common">Mycobacterium bacteremicum</name>
    <dbReference type="NCBI Taxonomy" id="564198"/>
    <lineage>
        <taxon>Bacteria</taxon>
        <taxon>Bacillati</taxon>
        <taxon>Actinomycetota</taxon>
        <taxon>Actinomycetes</taxon>
        <taxon>Mycobacteriales</taxon>
        <taxon>Mycobacteriaceae</taxon>
        <taxon>Mycolicibacterium</taxon>
    </lineage>
</organism>
<feature type="signal peptide" evidence="1">
    <location>
        <begin position="1"/>
        <end position="27"/>
    </location>
</feature>
<reference evidence="2 3" key="1">
    <citation type="submission" date="2017-02" db="EMBL/GenBank/DDBJ databases">
        <title>The new phylogeny of genus Mycobacterium.</title>
        <authorList>
            <person name="Tortoli E."/>
            <person name="Trovato A."/>
            <person name="Cirillo D.M."/>
        </authorList>
    </citation>
    <scope>NUCLEOTIDE SEQUENCE [LARGE SCALE GENOMIC DNA]</scope>
    <source>
        <strain evidence="2 3">DSM 45578</strain>
    </source>
</reference>
<comment type="caution">
    <text evidence="2">The sequence shown here is derived from an EMBL/GenBank/DDBJ whole genome shotgun (WGS) entry which is preliminary data.</text>
</comment>
<feature type="chain" id="PRO_5013094696" evidence="1">
    <location>
        <begin position="28"/>
        <end position="71"/>
    </location>
</feature>
<evidence type="ECO:0000313" key="3">
    <source>
        <dbReference type="Proteomes" id="UP000192366"/>
    </source>
</evidence>
<keyword evidence="3" id="KW-1185">Reference proteome</keyword>
<dbReference type="AlphaFoldDB" id="A0A1W9YT91"/>
<protein>
    <submittedName>
        <fullName evidence="2">Uncharacterized protein</fullName>
    </submittedName>
</protein>